<sequence length="275" mass="30179">MNTVKTAEGEEVTTKGKLFKSSSFAQKARKTFEKYKKNKRDRAHLVEHELADDSSQDSISPVNRIEGEHDDIASLLEAIDSQGAHLVEVDAGMNNSPPPLRDKPDCEGIGEPHNIFLAELLTKKKFTVFFYYGCVSCYVFESLSKSLPSYISTEATTMIGVGGVGPRIIRDVLLTGRFISTTGKSNVFRVSCAIVPDHTFPGDLTLGKGIFHKWGIMCTGDTRKSEEESITLVNFTGKPTLKPIGNSATKTISQHCNFGQFVADTSHEPISRDAN</sequence>
<evidence type="ECO:0000313" key="2">
    <source>
        <dbReference type="Proteomes" id="UP000285405"/>
    </source>
</evidence>
<organism evidence="1 2">
    <name type="scientific">Golovinomyces cichoracearum</name>
    <dbReference type="NCBI Taxonomy" id="62708"/>
    <lineage>
        <taxon>Eukaryota</taxon>
        <taxon>Fungi</taxon>
        <taxon>Dikarya</taxon>
        <taxon>Ascomycota</taxon>
        <taxon>Pezizomycotina</taxon>
        <taxon>Leotiomycetes</taxon>
        <taxon>Erysiphales</taxon>
        <taxon>Erysiphaceae</taxon>
        <taxon>Golovinomyces</taxon>
    </lineage>
</organism>
<name>A0A420HZ00_9PEZI</name>
<protein>
    <submittedName>
        <fullName evidence="1">Uncharacterized protein</fullName>
    </submittedName>
</protein>
<reference evidence="1 2" key="1">
    <citation type="journal article" date="2018" name="BMC Genomics">
        <title>Comparative genome analyses reveal sequence features reflecting distinct modes of host-adaptation between dicot and monocot powdery mildew.</title>
        <authorList>
            <person name="Wu Y."/>
            <person name="Ma X."/>
            <person name="Pan Z."/>
            <person name="Kale S.D."/>
            <person name="Song Y."/>
            <person name="King H."/>
            <person name="Zhang Q."/>
            <person name="Presley C."/>
            <person name="Deng X."/>
            <person name="Wei C.I."/>
            <person name="Xiao S."/>
        </authorList>
    </citation>
    <scope>NUCLEOTIDE SEQUENCE [LARGE SCALE GENOMIC DNA]</scope>
    <source>
        <strain evidence="1">UCSC1</strain>
    </source>
</reference>
<dbReference type="EMBL" id="MCBR01014588">
    <property type="protein sequence ID" value="RKF62650.1"/>
    <property type="molecule type" value="Genomic_DNA"/>
</dbReference>
<accession>A0A420HZ00</accession>
<dbReference type="OrthoDB" id="4771581at2759"/>
<comment type="caution">
    <text evidence="1">The sequence shown here is derived from an EMBL/GenBank/DDBJ whole genome shotgun (WGS) entry which is preliminary data.</text>
</comment>
<evidence type="ECO:0000313" key="1">
    <source>
        <dbReference type="EMBL" id="RKF62650.1"/>
    </source>
</evidence>
<proteinExistence type="predicted"/>
<dbReference type="Proteomes" id="UP000285405">
    <property type="component" value="Unassembled WGS sequence"/>
</dbReference>
<gene>
    <name evidence="1" type="ORF">GcC1_145007</name>
</gene>
<dbReference type="AlphaFoldDB" id="A0A420HZ00"/>